<dbReference type="InterPro" id="IPR000700">
    <property type="entry name" value="PAS-assoc_C"/>
</dbReference>
<dbReference type="RefSeq" id="WP_188774498.1">
    <property type="nucleotide sequence ID" value="NZ_BMMB01000002.1"/>
</dbReference>
<keyword evidence="1" id="KW-0145">Chemotaxis</keyword>
<feature type="domain" description="PAC" evidence="5">
    <location>
        <begin position="153"/>
        <end position="205"/>
    </location>
</feature>
<comment type="similarity">
    <text evidence="2">Belongs to the methyl-accepting chemotaxis (MCP) protein family.</text>
</comment>
<keyword evidence="7" id="KW-1185">Reference proteome</keyword>
<gene>
    <name evidence="6" type="ORF">JOC58_002771</name>
</gene>
<name>A0ABU1J054_9BACL</name>
<keyword evidence="3" id="KW-0807">Transducer</keyword>
<dbReference type="PROSITE" id="PS50113">
    <property type="entry name" value="PAC"/>
    <property type="match status" value="2"/>
</dbReference>
<dbReference type="Gene3D" id="3.30.450.20">
    <property type="entry name" value="PAS domain"/>
    <property type="match status" value="2"/>
</dbReference>
<dbReference type="Proteomes" id="UP001185028">
    <property type="component" value="Unassembled WGS sequence"/>
</dbReference>
<dbReference type="PANTHER" id="PTHR43531">
    <property type="entry name" value="PROTEIN ICFG"/>
    <property type="match status" value="1"/>
</dbReference>
<dbReference type="EMBL" id="JAVDQH010000010">
    <property type="protein sequence ID" value="MDR6244874.1"/>
    <property type="molecule type" value="Genomic_DNA"/>
</dbReference>
<reference evidence="6 7" key="1">
    <citation type="submission" date="2023-07" db="EMBL/GenBank/DDBJ databases">
        <title>Genomic Encyclopedia of Type Strains, Phase IV (KMG-IV): sequencing the most valuable type-strain genomes for metagenomic binning, comparative biology and taxonomic classification.</title>
        <authorList>
            <person name="Goeker M."/>
        </authorList>
    </citation>
    <scope>NUCLEOTIDE SEQUENCE [LARGE SCALE GENOMIC DNA]</scope>
    <source>
        <strain evidence="6 7">DSM 22170</strain>
    </source>
</reference>
<dbReference type="InterPro" id="IPR001610">
    <property type="entry name" value="PAC"/>
</dbReference>
<feature type="domain" description="PAC" evidence="5">
    <location>
        <begin position="293"/>
        <end position="345"/>
    </location>
</feature>
<dbReference type="InterPro" id="IPR051310">
    <property type="entry name" value="MCP_chemotaxis"/>
</dbReference>
<evidence type="ECO:0000256" key="2">
    <source>
        <dbReference type="ARBA" id="ARBA00029447"/>
    </source>
</evidence>
<dbReference type="NCBIfam" id="TIGR00229">
    <property type="entry name" value="sensory_box"/>
    <property type="match status" value="2"/>
</dbReference>
<evidence type="ECO:0000313" key="6">
    <source>
        <dbReference type="EMBL" id="MDR6244874.1"/>
    </source>
</evidence>
<dbReference type="Pfam" id="PF00015">
    <property type="entry name" value="MCPsignal"/>
    <property type="match status" value="1"/>
</dbReference>
<dbReference type="InterPro" id="IPR004089">
    <property type="entry name" value="MCPsignal_dom"/>
</dbReference>
<comment type="caution">
    <text evidence="6">The sequence shown here is derived from an EMBL/GenBank/DDBJ whole genome shotgun (WGS) entry which is preliminary data.</text>
</comment>
<organism evidence="6 7">
    <name type="scientific">Paenibacillus hunanensis</name>
    <dbReference type="NCBI Taxonomy" id="539262"/>
    <lineage>
        <taxon>Bacteria</taxon>
        <taxon>Bacillati</taxon>
        <taxon>Bacillota</taxon>
        <taxon>Bacilli</taxon>
        <taxon>Bacillales</taxon>
        <taxon>Paenibacillaceae</taxon>
        <taxon>Paenibacillus</taxon>
    </lineage>
</organism>
<evidence type="ECO:0000256" key="3">
    <source>
        <dbReference type="PROSITE-ProRule" id="PRU00284"/>
    </source>
</evidence>
<evidence type="ECO:0000259" key="5">
    <source>
        <dbReference type="PROSITE" id="PS50113"/>
    </source>
</evidence>
<evidence type="ECO:0000256" key="1">
    <source>
        <dbReference type="ARBA" id="ARBA00022500"/>
    </source>
</evidence>
<dbReference type="InterPro" id="IPR035965">
    <property type="entry name" value="PAS-like_dom_sf"/>
</dbReference>
<feature type="domain" description="Methyl-accepting transducer" evidence="4">
    <location>
        <begin position="346"/>
        <end position="510"/>
    </location>
</feature>
<dbReference type="Gene3D" id="2.10.70.100">
    <property type="match status" value="1"/>
</dbReference>
<dbReference type="Pfam" id="PF08447">
    <property type="entry name" value="PAS_3"/>
    <property type="match status" value="2"/>
</dbReference>
<sequence>MPFFTSGKSQASSVQWLTEQSNQLLQQAKQGNTGSRLAAQQAPAELSEVCGVLNDAFDQVEQQKTELNQSLELVSGALGVALWDVYLVGGQVTHPDNQYIWSDAFRKMLGGYTMTQLPNTIEGFAQYLHPDDIQRVMQFIAEYVEGRTGQEFYKDTYRVFTPNGDIRWIQSAGKAILDAKGLPIRVSGASIDITDRKQKDEQMADLVDRYDLINQALVEAPWEVKIVAGDPLSPDNRVWYSGQFRKTLGFQDERDFPNELASWNQLIHPEDAERTNMEFADYLLAGYKANRPFSTRSRIRNRQGDYRWYETNARTSYDEQGNPLRIAGTLRDITHEQTRSEVVTGMTDRIGQLSQSIGEMTTAINSVSEQAQHITVVQDQSTAAAHKASTSADETKNISMFIREIANQTNMLGLNAAIEASRAGELGRGFSVVADEVRKLALNSASATENIESSLQGMKELIDQILEHISQMTTMTHTQAALTQQLSASMEDVNSMSQSLVEFARQIERV</sequence>
<accession>A0ABU1J054</accession>
<evidence type="ECO:0000259" key="4">
    <source>
        <dbReference type="PROSITE" id="PS50111"/>
    </source>
</evidence>
<dbReference type="CDD" id="cd00130">
    <property type="entry name" value="PAS"/>
    <property type="match status" value="2"/>
</dbReference>
<dbReference type="SUPFAM" id="SSF58104">
    <property type="entry name" value="Methyl-accepting chemotaxis protein (MCP) signaling domain"/>
    <property type="match status" value="1"/>
</dbReference>
<dbReference type="PANTHER" id="PTHR43531:SF11">
    <property type="entry name" value="METHYL-ACCEPTING CHEMOTAXIS PROTEIN 3"/>
    <property type="match status" value="1"/>
</dbReference>
<dbReference type="InterPro" id="IPR013655">
    <property type="entry name" value="PAS_fold_3"/>
</dbReference>
<evidence type="ECO:0000313" key="7">
    <source>
        <dbReference type="Proteomes" id="UP001185028"/>
    </source>
</evidence>
<dbReference type="InterPro" id="IPR000014">
    <property type="entry name" value="PAS"/>
</dbReference>
<dbReference type="SMART" id="SM00086">
    <property type="entry name" value="PAC"/>
    <property type="match status" value="2"/>
</dbReference>
<dbReference type="SUPFAM" id="SSF55785">
    <property type="entry name" value="PYP-like sensor domain (PAS domain)"/>
    <property type="match status" value="2"/>
</dbReference>
<dbReference type="PROSITE" id="PS50111">
    <property type="entry name" value="CHEMOTAXIS_TRANSDUC_2"/>
    <property type="match status" value="1"/>
</dbReference>
<dbReference type="Gene3D" id="1.10.287.950">
    <property type="entry name" value="Methyl-accepting chemotaxis protein"/>
    <property type="match status" value="1"/>
</dbReference>
<dbReference type="SMART" id="SM00283">
    <property type="entry name" value="MA"/>
    <property type="match status" value="1"/>
</dbReference>
<protein>
    <submittedName>
        <fullName evidence="6">PAS domain S-box-containing protein</fullName>
    </submittedName>
</protein>
<proteinExistence type="inferred from homology"/>